<dbReference type="OrthoDB" id="9795530at2"/>
<gene>
    <name evidence="2" type="primary">soxZ</name>
    <name evidence="2" type="ORF">EZ313_11315</name>
</gene>
<dbReference type="Gene3D" id="2.60.40.10">
    <property type="entry name" value="Immunoglobulins"/>
    <property type="match status" value="1"/>
</dbReference>
<dbReference type="InterPro" id="IPR030995">
    <property type="entry name" value="SoxZ"/>
</dbReference>
<feature type="domain" description="Sulphur oxidation protein SoxZ" evidence="1">
    <location>
        <begin position="3"/>
        <end position="96"/>
    </location>
</feature>
<dbReference type="InterPro" id="IPR014756">
    <property type="entry name" value="Ig_E-set"/>
</dbReference>
<keyword evidence="3" id="KW-1185">Reference proteome</keyword>
<dbReference type="InterPro" id="IPR014880">
    <property type="entry name" value="SoxZ_dom"/>
</dbReference>
<dbReference type="Proteomes" id="UP000298180">
    <property type="component" value="Unassembled WGS sequence"/>
</dbReference>
<organism evidence="2 3">
    <name type="scientific">Ramlibacter henchirensis</name>
    <dbReference type="NCBI Taxonomy" id="204072"/>
    <lineage>
        <taxon>Bacteria</taxon>
        <taxon>Pseudomonadati</taxon>
        <taxon>Pseudomonadota</taxon>
        <taxon>Betaproteobacteria</taxon>
        <taxon>Burkholderiales</taxon>
        <taxon>Comamonadaceae</taxon>
        <taxon>Ramlibacter</taxon>
    </lineage>
</organism>
<dbReference type="NCBIfam" id="TIGR04490">
    <property type="entry name" value="SoxZ_true"/>
    <property type="match status" value="1"/>
</dbReference>
<name>A0A4Z0C7C7_9BURK</name>
<evidence type="ECO:0000259" key="1">
    <source>
        <dbReference type="Pfam" id="PF08770"/>
    </source>
</evidence>
<reference evidence="2 3" key="1">
    <citation type="submission" date="2019-03" db="EMBL/GenBank/DDBJ databases">
        <title>Ramlibacter henchirensis DSM 14656, whole genome shotgun sequence.</title>
        <authorList>
            <person name="Zhang X."/>
            <person name="Feng G."/>
            <person name="Zhu H."/>
        </authorList>
    </citation>
    <scope>NUCLEOTIDE SEQUENCE [LARGE SCALE GENOMIC DNA]</scope>
    <source>
        <strain evidence="2 3">DSM 14656</strain>
    </source>
</reference>
<comment type="caution">
    <text evidence="2">The sequence shown here is derived from an EMBL/GenBank/DDBJ whole genome shotgun (WGS) entry which is preliminary data.</text>
</comment>
<accession>A0A4Z0C7C7</accession>
<dbReference type="InterPro" id="IPR013783">
    <property type="entry name" value="Ig-like_fold"/>
</dbReference>
<proteinExistence type="predicted"/>
<dbReference type="SUPFAM" id="SSF81296">
    <property type="entry name" value="E set domains"/>
    <property type="match status" value="1"/>
</dbReference>
<dbReference type="EMBL" id="SMLM01000001">
    <property type="protein sequence ID" value="TFZ07567.1"/>
    <property type="molecule type" value="Genomic_DNA"/>
</dbReference>
<evidence type="ECO:0000313" key="3">
    <source>
        <dbReference type="Proteomes" id="UP000298180"/>
    </source>
</evidence>
<protein>
    <submittedName>
        <fullName evidence="2">Thiosulfate oxidation carrier complex protein SoxZ</fullName>
    </submittedName>
</protein>
<sequence length="99" mass="10612">MRIRAQAQGSGAVVRVLMSHEMETGQRKDAAGKVIPAWHITDVTATHNGKQVLAAEWGPGVAKNPFLQFTVKGAKAGDKIAVTWKDNKGDTRTDEATVS</sequence>
<evidence type="ECO:0000313" key="2">
    <source>
        <dbReference type="EMBL" id="TFZ07567.1"/>
    </source>
</evidence>
<dbReference type="Pfam" id="PF08770">
    <property type="entry name" value="SoxZ"/>
    <property type="match status" value="1"/>
</dbReference>
<dbReference type="AlphaFoldDB" id="A0A4Z0C7C7"/>